<dbReference type="Proteomes" id="UP000183039">
    <property type="component" value="Unassembled WGS sequence"/>
</dbReference>
<organism evidence="1 2">
    <name type="scientific">Enterococcus silesiacus</name>
    <dbReference type="NCBI Taxonomy" id="332949"/>
    <lineage>
        <taxon>Bacteria</taxon>
        <taxon>Bacillati</taxon>
        <taxon>Bacillota</taxon>
        <taxon>Bacilli</taxon>
        <taxon>Lactobacillales</taxon>
        <taxon>Enterococcaceae</taxon>
        <taxon>Enterococcus</taxon>
    </lineage>
</organism>
<name>A0AA91JQY7_9ENTE</name>
<evidence type="ECO:0000313" key="1">
    <source>
        <dbReference type="EMBL" id="OJG93332.1"/>
    </source>
</evidence>
<reference evidence="1 2" key="1">
    <citation type="submission" date="2014-12" db="EMBL/GenBank/DDBJ databases">
        <title>Draft genome sequences of 29 type strains of Enterococci.</title>
        <authorList>
            <person name="Zhong Z."/>
            <person name="Sun Z."/>
            <person name="Liu W."/>
            <person name="Zhang W."/>
            <person name="Zhang H."/>
        </authorList>
    </citation>
    <scope>NUCLEOTIDE SEQUENCE [LARGE SCALE GENOMIC DNA]</scope>
    <source>
        <strain evidence="1 2">DSM 22801</strain>
    </source>
</reference>
<dbReference type="AlphaFoldDB" id="A0AA91JQY7"/>
<protein>
    <submittedName>
        <fullName evidence="1">Uncharacterized protein</fullName>
    </submittedName>
</protein>
<evidence type="ECO:0000313" key="2">
    <source>
        <dbReference type="Proteomes" id="UP000183039"/>
    </source>
</evidence>
<sequence>MSLNNYYERESRYNLMLLDKEIDNEDKLAANQEVFEELSLDYVEILS</sequence>
<dbReference type="EMBL" id="JXLC01000002">
    <property type="protein sequence ID" value="OJG93332.1"/>
    <property type="molecule type" value="Genomic_DNA"/>
</dbReference>
<proteinExistence type="predicted"/>
<gene>
    <name evidence="1" type="ORF">RV15_GL001364</name>
</gene>
<comment type="caution">
    <text evidence="1">The sequence shown here is derived from an EMBL/GenBank/DDBJ whole genome shotgun (WGS) entry which is preliminary data.</text>
</comment>
<accession>A0AA91JQY7</accession>